<protein>
    <submittedName>
        <fullName evidence="1">Uncharacterized protein</fullName>
    </submittedName>
</protein>
<gene>
    <name evidence="1" type="ORF">FUAX_18450</name>
</gene>
<organism evidence="1 2">
    <name type="scientific">Fulvitalea axinellae</name>
    <dbReference type="NCBI Taxonomy" id="1182444"/>
    <lineage>
        <taxon>Bacteria</taxon>
        <taxon>Pseudomonadati</taxon>
        <taxon>Bacteroidota</taxon>
        <taxon>Cytophagia</taxon>
        <taxon>Cytophagales</taxon>
        <taxon>Persicobacteraceae</taxon>
        <taxon>Fulvitalea</taxon>
    </lineage>
</organism>
<reference evidence="1 2" key="1">
    <citation type="submission" date="2021-12" db="EMBL/GenBank/DDBJ databases">
        <title>Genome sequencing of bacteria with rrn-lacking chromosome and rrn-plasmid.</title>
        <authorList>
            <person name="Anda M."/>
            <person name="Iwasaki W."/>
        </authorList>
    </citation>
    <scope>NUCLEOTIDE SEQUENCE [LARGE SCALE GENOMIC DNA]</scope>
    <source>
        <strain evidence="1 2">DSM 100852</strain>
    </source>
</reference>
<dbReference type="AlphaFoldDB" id="A0AAU9D0C9"/>
<evidence type="ECO:0000313" key="2">
    <source>
        <dbReference type="Proteomes" id="UP001348817"/>
    </source>
</evidence>
<sequence length="251" mass="28021">MAKKDRATLKKCFEKGSIPNAEDFADLIDSCSNLIDDDEKETIGMTNGLGWTFRPQFGERSIASFFSDPVSSKHLWQLDSHPAVDGEGHDAILFRKAGGQASLSLHHDRVGVNHISPRFSFEVEGTSASSARVGTSCISHEVPADKKWHTVTPELSGCRAFEIIAQAGSLTSSKIVLSRAIALNPANISRARIRRHSVRFNFWSFLWIQYRWTGSDESYALQMRTNRKLGLGVSIRFHITELWNDDLLADV</sequence>
<name>A0AAU9D0C9_9BACT</name>
<dbReference type="RefSeq" id="WP_338394615.1">
    <property type="nucleotide sequence ID" value="NZ_AP025314.1"/>
</dbReference>
<evidence type="ECO:0000313" key="1">
    <source>
        <dbReference type="EMBL" id="BDD09413.1"/>
    </source>
</evidence>
<dbReference type="KEGG" id="fax:FUAX_18450"/>
<keyword evidence="2" id="KW-1185">Reference proteome</keyword>
<accession>A0AAU9D0C9</accession>
<proteinExistence type="predicted"/>
<dbReference type="Proteomes" id="UP001348817">
    <property type="component" value="Chromosome"/>
</dbReference>
<dbReference type="EMBL" id="AP025314">
    <property type="protein sequence ID" value="BDD09413.1"/>
    <property type="molecule type" value="Genomic_DNA"/>
</dbReference>